<dbReference type="GO" id="GO:0003676">
    <property type="term" value="F:nucleic acid binding"/>
    <property type="evidence" value="ECO:0007669"/>
    <property type="project" value="InterPro"/>
</dbReference>
<dbReference type="Proteomes" id="UP000029781">
    <property type="component" value="Segment"/>
</dbReference>
<gene>
    <name evidence="3" type="ORF">crov064</name>
</gene>
<dbReference type="Gene3D" id="3.40.210.30">
    <property type="entry name" value="Dam replacing family, catalytic PD-(D/E)XK domain"/>
    <property type="match status" value="1"/>
</dbReference>
<dbReference type="EMBL" id="GU244497">
    <property type="protein sequence ID" value="ADO67097.1"/>
    <property type="molecule type" value="Genomic_DNA"/>
</dbReference>
<keyword evidence="1" id="KW-0862">Zinc</keyword>
<dbReference type="PROSITE" id="PS50158">
    <property type="entry name" value="ZF_CCHC"/>
    <property type="match status" value="1"/>
</dbReference>
<keyword evidence="4" id="KW-1185">Reference proteome</keyword>
<accession>E3T4I4</accession>
<dbReference type="RefSeq" id="YP_003969696.1">
    <property type="nucleotide sequence ID" value="NC_014637.1"/>
</dbReference>
<organism evidence="3 4">
    <name type="scientific">Cafeteria roenbergensis virus (strain BV-PW1)</name>
    <name type="common">CroV</name>
    <dbReference type="NCBI Taxonomy" id="693272"/>
    <lineage>
        <taxon>Viruses</taxon>
        <taxon>Varidnaviria</taxon>
        <taxon>Bamfordvirae</taxon>
        <taxon>Nucleocytoviricota</taxon>
        <taxon>Megaviricetes</taxon>
        <taxon>Imitervirales</taxon>
        <taxon>Mimiviridae</taxon>
        <taxon>Aliimimivirinae</taxon>
        <taxon>Rheavirus</taxon>
        <taxon>Rheavirus sinusmexicani</taxon>
    </lineage>
</organism>
<protein>
    <recommendedName>
        <fullName evidence="2">CCHC-type domain-containing protein</fullName>
    </recommendedName>
</protein>
<dbReference type="KEGG" id="vg:9887466"/>
<dbReference type="GO" id="GO:0008270">
    <property type="term" value="F:zinc ion binding"/>
    <property type="evidence" value="ECO:0007669"/>
    <property type="project" value="UniProtKB-KW"/>
</dbReference>
<evidence type="ECO:0000313" key="3">
    <source>
        <dbReference type="EMBL" id="ADO67097.1"/>
    </source>
</evidence>
<proteinExistence type="predicted"/>
<name>E3T4I4_CROVB</name>
<dbReference type="InterPro" id="IPR010324">
    <property type="entry name" value="DRP"/>
</dbReference>
<evidence type="ECO:0000256" key="1">
    <source>
        <dbReference type="PROSITE-ProRule" id="PRU00047"/>
    </source>
</evidence>
<evidence type="ECO:0000313" key="4">
    <source>
        <dbReference type="Proteomes" id="UP000029781"/>
    </source>
</evidence>
<evidence type="ECO:0000259" key="2">
    <source>
        <dbReference type="PROSITE" id="PS50158"/>
    </source>
</evidence>
<reference evidence="3 4" key="1">
    <citation type="journal article" date="2010" name="Proc. Natl. Acad. Sci. U.S.A.">
        <title>Giant virus with a remarkable complement of genes infects marine zooplankton.</title>
        <authorList>
            <person name="Fischer M.G."/>
            <person name="Allen M.J."/>
            <person name="Wilson W.H."/>
            <person name="Suttle C.A."/>
        </authorList>
    </citation>
    <scope>NUCLEOTIDE SEQUENCE [LARGE SCALE GENOMIC DNA]</scope>
    <source>
        <strain evidence="3 4">BV-PW1</strain>
    </source>
</reference>
<sequence length="179" mass="21548">MYKKCYYCGMDDHLSKDCLKEKRDSGKLKNLIGEYFEEFITQNYKCQRCDSELRRLADFSPSCDVVCKCCGHKYEVKSKCLSVKDLPSNIIIKHGNYEKFNYRLTYEELDMFMIIYSYNRKNKVLSIRKLYYLPNSLIIDENVSSIKKIYKYNSIKTEIEFTNIPEKYNVLKKKIWFKR</sequence>
<dbReference type="InterPro" id="IPR001878">
    <property type="entry name" value="Znf_CCHC"/>
</dbReference>
<dbReference type="Pfam" id="PF06044">
    <property type="entry name" value="DpnI"/>
    <property type="match status" value="1"/>
</dbReference>
<organismHost>
    <name type="scientific">Cafeteria roenbergensis</name>
    <name type="common">Marine flagellate</name>
    <dbReference type="NCBI Taxonomy" id="33653"/>
</organismHost>
<keyword evidence="1" id="KW-0863">Zinc-finger</keyword>
<keyword evidence="1" id="KW-0479">Metal-binding</keyword>
<feature type="domain" description="CCHC-type" evidence="2">
    <location>
        <begin position="4"/>
        <end position="18"/>
    </location>
</feature>
<dbReference type="GeneID" id="9887466"/>
<dbReference type="InterPro" id="IPR043025">
    <property type="entry name" value="DRP_PD-(D/E)XK_dom"/>
</dbReference>